<dbReference type="STRING" id="105984.A0A427Y1S8"/>
<evidence type="ECO:0000256" key="1">
    <source>
        <dbReference type="ARBA" id="ARBA00004128"/>
    </source>
</evidence>
<protein>
    <recommendedName>
        <fullName evidence="8">Autophagy-related protein</fullName>
    </recommendedName>
</protein>
<feature type="transmembrane region" description="Helical" evidence="8">
    <location>
        <begin position="494"/>
        <end position="515"/>
    </location>
</feature>
<keyword evidence="4 8" id="KW-0812">Transmembrane</keyword>
<keyword evidence="5 8" id="KW-1133">Transmembrane helix</keyword>
<evidence type="ECO:0000256" key="5">
    <source>
        <dbReference type="ARBA" id="ARBA00022989"/>
    </source>
</evidence>
<evidence type="ECO:0000256" key="2">
    <source>
        <dbReference type="ARBA" id="ARBA00006978"/>
    </source>
</evidence>
<evidence type="ECO:0000256" key="8">
    <source>
        <dbReference type="RuleBase" id="RU363073"/>
    </source>
</evidence>
<dbReference type="Gene3D" id="1.20.1250.20">
    <property type="entry name" value="MFS general substrate transporter like domains"/>
    <property type="match status" value="1"/>
</dbReference>
<evidence type="ECO:0000256" key="3">
    <source>
        <dbReference type="ARBA" id="ARBA00022448"/>
    </source>
</evidence>
<feature type="compositionally biased region" description="Polar residues" evidence="9">
    <location>
        <begin position="1"/>
        <end position="14"/>
    </location>
</feature>
<keyword evidence="6 8" id="KW-0072">Autophagy</keyword>
<feature type="transmembrane region" description="Helical" evidence="8">
    <location>
        <begin position="461"/>
        <end position="482"/>
    </location>
</feature>
<dbReference type="Proteomes" id="UP000279236">
    <property type="component" value="Unassembled WGS sequence"/>
</dbReference>
<dbReference type="InterPro" id="IPR050495">
    <property type="entry name" value="ATG22/LtaA_families"/>
</dbReference>
<dbReference type="GeneID" id="39591170"/>
<comment type="function">
    <text evidence="8">Vacuolar effluxer which mediate the efflux of amino acids resulting from autophagic degradation. The release of autophagic amino acids allows the maintenance of protein synthesis and viability during nitrogen starvation.</text>
</comment>
<sequence>MGSTQNEKTSTGVTQDAAESIERDPSVIDEAALFASPLPITGERKVTTRREIWSWYLYYVGNCGLGPFNFAISAWQNLLYLAGWDPSVPGRGTPCGAGDCSLVAYGSERSINSIVLITNGLSFAIQAVLFLIVGSFADYGTWRPHITTAFTFLAWGVSFGWLGVTSPSKWQAGTALYILGLIGYQGALTFWTAAFPGLARDLPEIQESEEELRAGTIDQATHDKRDMLARNRLANVSFFVCSVGELVILAILCGILAGVVGRASDPNNSMAFSIVCAYSAAAWIVCAIPWFMWEQYRPGHKLPPHTSYVTAGVKQLYHAFRLCLRLKQTFIYLAAYFLLGDTLNTLVTVIATLQNEVAEFDPKTLNYLLIDGIAAQALGIGVFWLIQKRFTVPTKTMLLVNGFFILVLAAWGCIGITKSNFGFKKVYEFWMYQAYYGIFVCPWYAVSQAMISEVVPRGKEFLFFAVFSVIGKTSSFIGPFVSSAIIDRSGNNNMPFTFLLALGALAMVILFMVNVDKSRVECRKYLDDEAVRIYKLSALHSDSTIQSSHGGSVIENEKVVRSV</sequence>
<feature type="transmembrane region" description="Helical" evidence="8">
    <location>
        <begin position="271"/>
        <end position="293"/>
    </location>
</feature>
<keyword evidence="8" id="KW-0926">Vacuole</keyword>
<proteinExistence type="inferred from homology"/>
<feature type="region of interest" description="Disordered" evidence="9">
    <location>
        <begin position="1"/>
        <end position="20"/>
    </location>
</feature>
<reference evidence="10 11" key="1">
    <citation type="submission" date="2018-11" db="EMBL/GenBank/DDBJ databases">
        <title>Genome sequence of Apiotrichum porosum DSM 27194.</title>
        <authorList>
            <person name="Aliyu H."/>
            <person name="Gorte O."/>
            <person name="Ochsenreither K."/>
        </authorList>
    </citation>
    <scope>NUCLEOTIDE SEQUENCE [LARGE SCALE GENOMIC DNA]</scope>
    <source>
        <strain evidence="10 11">DSM 27194</strain>
    </source>
</reference>
<evidence type="ECO:0000256" key="9">
    <source>
        <dbReference type="SAM" id="MobiDB-lite"/>
    </source>
</evidence>
<evidence type="ECO:0000256" key="7">
    <source>
        <dbReference type="ARBA" id="ARBA00023136"/>
    </source>
</evidence>
<keyword evidence="7 8" id="KW-0472">Membrane</keyword>
<feature type="transmembrane region" description="Helical" evidence="8">
    <location>
        <begin position="146"/>
        <end position="164"/>
    </location>
</feature>
<comment type="similarity">
    <text evidence="2 8">Belongs to the ATG22 family.</text>
</comment>
<evidence type="ECO:0000256" key="4">
    <source>
        <dbReference type="ARBA" id="ARBA00022692"/>
    </source>
</evidence>
<accession>A0A427Y1S8</accession>
<dbReference type="GO" id="GO:0006914">
    <property type="term" value="P:autophagy"/>
    <property type="evidence" value="ECO:0007669"/>
    <property type="project" value="UniProtKB-KW"/>
</dbReference>
<dbReference type="InterPro" id="IPR024671">
    <property type="entry name" value="Atg22-like"/>
</dbReference>
<keyword evidence="11" id="KW-1185">Reference proteome</keyword>
<keyword evidence="8" id="KW-0029">Amino-acid transport</keyword>
<dbReference type="InterPro" id="IPR036259">
    <property type="entry name" value="MFS_trans_sf"/>
</dbReference>
<dbReference type="PANTHER" id="PTHR23519:SF5">
    <property type="entry name" value="AUTOPHAGY-RELATED PROTEIN"/>
    <property type="match status" value="1"/>
</dbReference>
<evidence type="ECO:0000256" key="6">
    <source>
        <dbReference type="ARBA" id="ARBA00023006"/>
    </source>
</evidence>
<name>A0A427Y1S8_9TREE</name>
<dbReference type="GO" id="GO:0005774">
    <property type="term" value="C:vacuolar membrane"/>
    <property type="evidence" value="ECO:0007669"/>
    <property type="project" value="UniProtKB-SubCell"/>
</dbReference>
<feature type="transmembrane region" description="Helical" evidence="8">
    <location>
        <begin position="398"/>
        <end position="417"/>
    </location>
</feature>
<keyword evidence="3 8" id="KW-0813">Transport</keyword>
<dbReference type="GO" id="GO:0006865">
    <property type="term" value="P:amino acid transport"/>
    <property type="evidence" value="ECO:0007669"/>
    <property type="project" value="UniProtKB-KW"/>
</dbReference>
<gene>
    <name evidence="10" type="ORF">EHS24_006627</name>
</gene>
<evidence type="ECO:0000313" key="10">
    <source>
        <dbReference type="EMBL" id="RSH85039.1"/>
    </source>
</evidence>
<dbReference type="PANTHER" id="PTHR23519">
    <property type="entry name" value="AUTOPHAGY-RELATED PROTEIN 22"/>
    <property type="match status" value="1"/>
</dbReference>
<comment type="caution">
    <text evidence="10">The sequence shown here is derived from an EMBL/GenBank/DDBJ whole genome shotgun (WGS) entry which is preliminary data.</text>
</comment>
<dbReference type="EMBL" id="RSCE01000003">
    <property type="protein sequence ID" value="RSH85039.1"/>
    <property type="molecule type" value="Genomic_DNA"/>
</dbReference>
<feature type="transmembrane region" description="Helical" evidence="8">
    <location>
        <begin position="111"/>
        <end position="134"/>
    </location>
</feature>
<dbReference type="AlphaFoldDB" id="A0A427Y1S8"/>
<dbReference type="OrthoDB" id="42657at2759"/>
<feature type="transmembrane region" description="Helical" evidence="8">
    <location>
        <begin position="55"/>
        <end position="75"/>
    </location>
</feature>
<feature type="transmembrane region" description="Helical" evidence="8">
    <location>
        <begin position="429"/>
        <end position="449"/>
    </location>
</feature>
<feature type="transmembrane region" description="Helical" evidence="8">
    <location>
        <begin position="233"/>
        <end position="259"/>
    </location>
</feature>
<feature type="transmembrane region" description="Helical" evidence="8">
    <location>
        <begin position="330"/>
        <end position="353"/>
    </location>
</feature>
<feature type="transmembrane region" description="Helical" evidence="8">
    <location>
        <begin position="365"/>
        <end position="386"/>
    </location>
</feature>
<organism evidence="10 11">
    <name type="scientific">Apiotrichum porosum</name>
    <dbReference type="NCBI Taxonomy" id="105984"/>
    <lineage>
        <taxon>Eukaryota</taxon>
        <taxon>Fungi</taxon>
        <taxon>Dikarya</taxon>
        <taxon>Basidiomycota</taxon>
        <taxon>Agaricomycotina</taxon>
        <taxon>Tremellomycetes</taxon>
        <taxon>Trichosporonales</taxon>
        <taxon>Trichosporonaceae</taxon>
        <taxon>Apiotrichum</taxon>
    </lineage>
</organism>
<dbReference type="RefSeq" id="XP_028478487.1">
    <property type="nucleotide sequence ID" value="XM_028622035.1"/>
</dbReference>
<dbReference type="Pfam" id="PF11700">
    <property type="entry name" value="ATG22"/>
    <property type="match status" value="1"/>
</dbReference>
<feature type="transmembrane region" description="Helical" evidence="8">
    <location>
        <begin position="176"/>
        <end position="198"/>
    </location>
</feature>
<comment type="subcellular location">
    <subcellularLocation>
        <location evidence="1 8">Vacuole membrane</location>
        <topology evidence="1 8">Multi-pass membrane protein</topology>
    </subcellularLocation>
</comment>
<evidence type="ECO:0000313" key="11">
    <source>
        <dbReference type="Proteomes" id="UP000279236"/>
    </source>
</evidence>
<dbReference type="SUPFAM" id="SSF103473">
    <property type="entry name" value="MFS general substrate transporter"/>
    <property type="match status" value="1"/>
</dbReference>